<evidence type="ECO:0000256" key="11">
    <source>
        <dbReference type="ARBA" id="ARBA00022884"/>
    </source>
</evidence>
<dbReference type="InterPro" id="IPR043519">
    <property type="entry name" value="NT_sf"/>
</dbReference>
<dbReference type="CDD" id="cd05398">
    <property type="entry name" value="NT_ClassII-CCAase"/>
    <property type="match status" value="1"/>
</dbReference>
<proteinExistence type="inferred from homology"/>
<dbReference type="InterPro" id="IPR050124">
    <property type="entry name" value="tRNA_CCA-adding_enzyme"/>
</dbReference>
<keyword evidence="5" id="KW-0479">Metal-binding</keyword>
<gene>
    <name evidence="15" type="primary">cca</name>
    <name evidence="15" type="ORF">ACFQ45_01490</name>
</gene>
<evidence type="ECO:0000313" key="16">
    <source>
        <dbReference type="Proteomes" id="UP001597059"/>
    </source>
</evidence>
<evidence type="ECO:0000256" key="2">
    <source>
        <dbReference type="ARBA" id="ARBA00022679"/>
    </source>
</evidence>
<dbReference type="GO" id="GO:0004810">
    <property type="term" value="F:CCA tRNA nucleotidyltransferase activity"/>
    <property type="evidence" value="ECO:0007669"/>
    <property type="project" value="UniProtKB-EC"/>
</dbReference>
<keyword evidence="2 12" id="KW-0808">Transferase</keyword>
<dbReference type="Pfam" id="PF12627">
    <property type="entry name" value="PolyA_pol_RNAbd"/>
    <property type="match status" value="1"/>
</dbReference>
<evidence type="ECO:0000259" key="14">
    <source>
        <dbReference type="Pfam" id="PF12627"/>
    </source>
</evidence>
<evidence type="ECO:0000256" key="8">
    <source>
        <dbReference type="ARBA" id="ARBA00022801"/>
    </source>
</evidence>
<evidence type="ECO:0000256" key="12">
    <source>
        <dbReference type="RuleBase" id="RU003953"/>
    </source>
</evidence>
<comment type="similarity">
    <text evidence="12">Belongs to the tRNA nucleotidyltransferase/poly(A) polymerase family.</text>
</comment>
<dbReference type="EC" id="2.7.7.72" evidence="15"/>
<dbReference type="Gene3D" id="3.30.460.10">
    <property type="entry name" value="Beta Polymerase, domain 2"/>
    <property type="match status" value="1"/>
</dbReference>
<keyword evidence="7" id="KW-0692">RNA repair</keyword>
<organism evidence="15 16">
    <name type="scientific">Rhodanobacter aciditrophus</name>
    <dbReference type="NCBI Taxonomy" id="1623218"/>
    <lineage>
        <taxon>Bacteria</taxon>
        <taxon>Pseudomonadati</taxon>
        <taxon>Pseudomonadota</taxon>
        <taxon>Gammaproteobacteria</taxon>
        <taxon>Lysobacterales</taxon>
        <taxon>Rhodanobacteraceae</taxon>
        <taxon>Rhodanobacter</taxon>
    </lineage>
</organism>
<evidence type="ECO:0000256" key="7">
    <source>
        <dbReference type="ARBA" id="ARBA00022800"/>
    </source>
</evidence>
<evidence type="ECO:0000256" key="6">
    <source>
        <dbReference type="ARBA" id="ARBA00022741"/>
    </source>
</evidence>
<keyword evidence="16" id="KW-1185">Reference proteome</keyword>
<dbReference type="PANTHER" id="PTHR47545">
    <property type="entry name" value="MULTIFUNCTIONAL CCA PROTEIN"/>
    <property type="match status" value="1"/>
</dbReference>
<dbReference type="InterPro" id="IPR002646">
    <property type="entry name" value="PolA_pol_head_dom"/>
</dbReference>
<dbReference type="Proteomes" id="UP001597059">
    <property type="component" value="Unassembled WGS sequence"/>
</dbReference>
<dbReference type="Pfam" id="PF01743">
    <property type="entry name" value="PolyA_pol"/>
    <property type="match status" value="1"/>
</dbReference>
<dbReference type="PANTHER" id="PTHR47545:SF1">
    <property type="entry name" value="MULTIFUNCTIONAL CCA PROTEIN"/>
    <property type="match status" value="1"/>
</dbReference>
<feature type="domain" description="tRNA nucleotidyltransferase/poly(A) polymerase RNA and SrmB- binding" evidence="14">
    <location>
        <begin position="153"/>
        <end position="214"/>
    </location>
</feature>
<keyword evidence="10" id="KW-0460">Magnesium</keyword>
<dbReference type="Gene3D" id="1.10.3090.10">
    <property type="entry name" value="cca-adding enzyme, domain 2"/>
    <property type="match status" value="1"/>
</dbReference>
<dbReference type="InterPro" id="IPR032828">
    <property type="entry name" value="PolyA_RNA-bd"/>
</dbReference>
<comment type="caution">
    <text evidence="15">The sequence shown here is derived from an EMBL/GenBank/DDBJ whole genome shotgun (WGS) entry which is preliminary data.</text>
</comment>
<protein>
    <submittedName>
        <fullName evidence="15">Multifunctional CCA tRNA nucleotidyl transferase/2'3'-cyclic phosphodiesterase/2'nucleotidase/phosphatase</fullName>
        <ecNumber evidence="15">2.7.7.72</ecNumber>
        <ecNumber evidence="15">3.1.4.16</ecNumber>
    </submittedName>
</protein>
<keyword evidence="4 15" id="KW-0548">Nucleotidyltransferase</keyword>
<keyword evidence="3" id="KW-0819">tRNA processing</keyword>
<keyword evidence="9" id="KW-0067">ATP-binding</keyword>
<dbReference type="EC" id="3.1.4.16" evidence="15"/>
<sequence length="364" mass="41031">MAPTPNTYLVGGAVRDELLKLTVKDKDWVVTGASPEQMLAQGYQQVGKQFPVFLHPDTKEEYALARKERKQGAGYTGFICDFSPDIRLEEDLERRDLTINAIAKSKDGDLIDPFGGQQDLENRIIRHVSDAFVEDPLRVLRVARFMARFAGFGFSIAPETMALMQQISASGELSTLTPERVWRETEKALLSDHPHVYFDVLQSCHALSELFPGLCYTSEPLAPNWDKHSRWALITHNTPLDTLTQLNSHLRAPNQYAWFSEQSREFLEHCALPLTAETWESWLTRVAAVKKPQPYEKLATLLAKLTKTHLADWLSLRSSIASINAQALMKQGYAGAELGEALKRTRIETLARLSNPLIEQNGKK</sequence>
<keyword evidence="8 15" id="KW-0378">Hydrolase</keyword>
<dbReference type="RefSeq" id="WP_377364596.1">
    <property type="nucleotide sequence ID" value="NZ_JBHTMN010000003.1"/>
</dbReference>
<dbReference type="PIRSF" id="PIRSF000813">
    <property type="entry name" value="CCA_bact"/>
    <property type="match status" value="1"/>
</dbReference>
<evidence type="ECO:0000256" key="10">
    <source>
        <dbReference type="ARBA" id="ARBA00022842"/>
    </source>
</evidence>
<dbReference type="InterPro" id="IPR012006">
    <property type="entry name" value="CCA_bact"/>
</dbReference>
<evidence type="ECO:0000313" key="15">
    <source>
        <dbReference type="EMBL" id="MFD1382020.1"/>
    </source>
</evidence>
<dbReference type="GO" id="GO:0008663">
    <property type="term" value="F:2',3'-cyclic-nucleotide 2'-phosphodiesterase activity"/>
    <property type="evidence" value="ECO:0007669"/>
    <property type="project" value="UniProtKB-EC"/>
</dbReference>
<evidence type="ECO:0000256" key="5">
    <source>
        <dbReference type="ARBA" id="ARBA00022723"/>
    </source>
</evidence>
<evidence type="ECO:0000256" key="1">
    <source>
        <dbReference type="ARBA" id="ARBA00001946"/>
    </source>
</evidence>
<comment type="cofactor">
    <cofactor evidence="1">
        <name>Mg(2+)</name>
        <dbReference type="ChEBI" id="CHEBI:18420"/>
    </cofactor>
</comment>
<name>A0ABW4AXN4_9GAMM</name>
<feature type="domain" description="Poly A polymerase head" evidence="13">
    <location>
        <begin position="7"/>
        <end position="126"/>
    </location>
</feature>
<keyword evidence="11 12" id="KW-0694">RNA-binding</keyword>
<evidence type="ECO:0000256" key="4">
    <source>
        <dbReference type="ARBA" id="ARBA00022695"/>
    </source>
</evidence>
<dbReference type="EMBL" id="JBHTMN010000003">
    <property type="protein sequence ID" value="MFD1382020.1"/>
    <property type="molecule type" value="Genomic_DNA"/>
</dbReference>
<accession>A0ABW4AXN4</accession>
<evidence type="ECO:0000256" key="9">
    <source>
        <dbReference type="ARBA" id="ARBA00022840"/>
    </source>
</evidence>
<evidence type="ECO:0000256" key="3">
    <source>
        <dbReference type="ARBA" id="ARBA00022694"/>
    </source>
</evidence>
<reference evidence="16" key="1">
    <citation type="journal article" date="2019" name="Int. J. Syst. Evol. Microbiol.">
        <title>The Global Catalogue of Microorganisms (GCM) 10K type strain sequencing project: providing services to taxonomists for standard genome sequencing and annotation.</title>
        <authorList>
            <consortium name="The Broad Institute Genomics Platform"/>
            <consortium name="The Broad Institute Genome Sequencing Center for Infectious Disease"/>
            <person name="Wu L."/>
            <person name="Ma J."/>
        </authorList>
    </citation>
    <scope>NUCLEOTIDE SEQUENCE [LARGE SCALE GENOMIC DNA]</scope>
    <source>
        <strain evidence="16">JCM 30774</strain>
    </source>
</reference>
<evidence type="ECO:0000259" key="13">
    <source>
        <dbReference type="Pfam" id="PF01743"/>
    </source>
</evidence>
<dbReference type="SUPFAM" id="SSF81301">
    <property type="entry name" value="Nucleotidyltransferase"/>
    <property type="match status" value="1"/>
</dbReference>
<keyword evidence="6" id="KW-0547">Nucleotide-binding</keyword>
<dbReference type="SUPFAM" id="SSF81891">
    <property type="entry name" value="Poly A polymerase C-terminal region-like"/>
    <property type="match status" value="1"/>
</dbReference>